<organism evidence="1 2">
    <name type="scientific">Edwardsiella hoshinae</name>
    <dbReference type="NCBI Taxonomy" id="93378"/>
    <lineage>
        <taxon>Bacteria</taxon>
        <taxon>Pseudomonadati</taxon>
        <taxon>Pseudomonadota</taxon>
        <taxon>Gammaproteobacteria</taxon>
        <taxon>Enterobacterales</taxon>
        <taxon>Hafniaceae</taxon>
        <taxon>Edwardsiella</taxon>
    </lineage>
</organism>
<dbReference type="Proteomes" id="UP000175893">
    <property type="component" value="Chromosome"/>
</dbReference>
<accession>A0ABM6EKQ4</accession>
<gene>
    <name evidence="1" type="ORF">A9798_12390</name>
</gene>
<evidence type="ECO:0000313" key="1">
    <source>
        <dbReference type="EMBL" id="AOV97668.1"/>
    </source>
</evidence>
<keyword evidence="2" id="KW-1185">Reference proteome</keyword>
<evidence type="ECO:0000313" key="2">
    <source>
        <dbReference type="Proteomes" id="UP000175893"/>
    </source>
</evidence>
<dbReference type="RefSeq" id="WP_070245187.1">
    <property type="nucleotide sequence ID" value="NZ_CP016043.1"/>
</dbReference>
<name>A0ABM6EKQ4_9GAMM</name>
<protein>
    <submittedName>
        <fullName evidence="1">Uncharacterized protein</fullName>
    </submittedName>
</protein>
<dbReference type="EMBL" id="CP016043">
    <property type="protein sequence ID" value="AOV97668.1"/>
    <property type="molecule type" value="Genomic_DNA"/>
</dbReference>
<proteinExistence type="predicted"/>
<reference evidence="1 2" key="1">
    <citation type="submission" date="2016-06" db="EMBL/GenBank/DDBJ databases">
        <title>Complete genome sequence of Edwardsiella hoshinae ATCC 35051.</title>
        <authorList>
            <person name="Reichley S.R."/>
            <person name="Waldbieser G.C."/>
            <person name="Lawrence M.L."/>
            <person name="Griffin M.J."/>
        </authorList>
    </citation>
    <scope>NUCLEOTIDE SEQUENCE [LARGE SCALE GENOMIC DNA]</scope>
    <source>
        <strain evidence="1 2">ATCC 35051</strain>
    </source>
</reference>
<sequence length="137" mass="16190">MDIPVKAGNKYYGFLTHLRLCWRHRAAVMTRLPQRQLRPYDWMTREISCFAEGEHFIFNGERVPQPPSYDQWHSNVNHDAQWTTSVTKSNITLLNVFITPRQWLALMRERSVRHLASGAIAKPANRFKAKRKRRASR</sequence>